<evidence type="ECO:0000259" key="2">
    <source>
        <dbReference type="Pfam" id="PF24516"/>
    </source>
</evidence>
<comment type="caution">
    <text evidence="4">The sequence shown here is derived from an EMBL/GenBank/DDBJ whole genome shotgun (WGS) entry which is preliminary data.</text>
</comment>
<evidence type="ECO:0000313" key="5">
    <source>
        <dbReference type="Proteomes" id="UP001159042"/>
    </source>
</evidence>
<evidence type="ECO:0000259" key="3">
    <source>
        <dbReference type="Pfam" id="PF24520"/>
    </source>
</evidence>
<dbReference type="EMBL" id="JANEYG010000003">
    <property type="protein sequence ID" value="KAJ8923928.1"/>
    <property type="molecule type" value="Genomic_DNA"/>
</dbReference>
<reference evidence="4 5" key="1">
    <citation type="journal article" date="2023" name="Insect Mol. Biol.">
        <title>Genome sequencing provides insights into the evolution of gene families encoding plant cell wall-degrading enzymes in longhorned beetles.</title>
        <authorList>
            <person name="Shin N.R."/>
            <person name="Okamura Y."/>
            <person name="Kirsch R."/>
            <person name="Pauchet Y."/>
        </authorList>
    </citation>
    <scope>NUCLEOTIDE SEQUENCE [LARGE SCALE GENOMIC DNA]</scope>
    <source>
        <strain evidence="4">EAD_L_NR</strain>
    </source>
</reference>
<dbReference type="Pfam" id="PF24515">
    <property type="entry name" value="ARM_KNTC1_3rd"/>
    <property type="match status" value="1"/>
</dbReference>
<dbReference type="InterPro" id="IPR055404">
    <property type="entry name" value="ARM_KNTC1_2nd"/>
</dbReference>
<dbReference type="GO" id="GO:1990423">
    <property type="term" value="C:RZZ complex"/>
    <property type="evidence" value="ECO:0007669"/>
    <property type="project" value="TreeGrafter"/>
</dbReference>
<dbReference type="InterPro" id="IPR052802">
    <property type="entry name" value="KNTC1"/>
</dbReference>
<proteinExistence type="predicted"/>
<dbReference type="Pfam" id="PF24516">
    <property type="entry name" value="ARM_KNTC1_2nd"/>
    <property type="match status" value="1"/>
</dbReference>
<dbReference type="InterPro" id="IPR055405">
    <property type="entry name" value="ARM_KNTC1_3rd"/>
</dbReference>
<dbReference type="GO" id="GO:0005737">
    <property type="term" value="C:cytoplasm"/>
    <property type="evidence" value="ECO:0007669"/>
    <property type="project" value="TreeGrafter"/>
</dbReference>
<protein>
    <recommendedName>
        <fullName evidence="6">RZZ complex subunit KNTC1/ROD C-terminal domain-containing protein</fullName>
    </recommendedName>
</protein>
<dbReference type="InterPro" id="IPR036322">
    <property type="entry name" value="WD40_repeat_dom_sf"/>
</dbReference>
<dbReference type="GO" id="GO:0000070">
    <property type="term" value="P:mitotic sister chromatid segregation"/>
    <property type="evidence" value="ECO:0007669"/>
    <property type="project" value="TreeGrafter"/>
</dbReference>
<evidence type="ECO:0000259" key="1">
    <source>
        <dbReference type="Pfam" id="PF24515"/>
    </source>
</evidence>
<name>A0AAV8WCA7_9CUCU</name>
<gene>
    <name evidence="4" type="ORF">NQ315_006704</name>
</gene>
<keyword evidence="5" id="KW-1185">Reference proteome</keyword>
<dbReference type="Pfam" id="PF24520">
    <property type="entry name" value="ARM_KNTC1_1st"/>
    <property type="match status" value="1"/>
</dbReference>
<organism evidence="4 5">
    <name type="scientific">Exocentrus adspersus</name>
    <dbReference type="NCBI Taxonomy" id="1586481"/>
    <lineage>
        <taxon>Eukaryota</taxon>
        <taxon>Metazoa</taxon>
        <taxon>Ecdysozoa</taxon>
        <taxon>Arthropoda</taxon>
        <taxon>Hexapoda</taxon>
        <taxon>Insecta</taxon>
        <taxon>Pterygota</taxon>
        <taxon>Neoptera</taxon>
        <taxon>Endopterygota</taxon>
        <taxon>Coleoptera</taxon>
        <taxon>Polyphaga</taxon>
        <taxon>Cucujiformia</taxon>
        <taxon>Chrysomeloidea</taxon>
        <taxon>Cerambycidae</taxon>
        <taxon>Lamiinae</taxon>
        <taxon>Acanthocinini</taxon>
        <taxon>Exocentrus</taxon>
    </lineage>
</organism>
<feature type="domain" description="KNTC1 second ARM-repeats" evidence="2">
    <location>
        <begin position="679"/>
        <end position="822"/>
    </location>
</feature>
<dbReference type="PANTHER" id="PTHR15688:SF1">
    <property type="entry name" value="KINETOCHORE-ASSOCIATED PROTEIN 1"/>
    <property type="match status" value="1"/>
</dbReference>
<feature type="domain" description="KNTC1 third ARM-repeats" evidence="1">
    <location>
        <begin position="1201"/>
        <end position="1413"/>
    </location>
</feature>
<dbReference type="PANTHER" id="PTHR15688">
    <property type="entry name" value="KINETOCHORE-ASSOCIATED PROTEIN 1"/>
    <property type="match status" value="1"/>
</dbReference>
<dbReference type="GO" id="GO:0007094">
    <property type="term" value="P:mitotic spindle assembly checkpoint signaling"/>
    <property type="evidence" value="ECO:0007669"/>
    <property type="project" value="TreeGrafter"/>
</dbReference>
<dbReference type="GO" id="GO:0005828">
    <property type="term" value="C:kinetochore microtubule"/>
    <property type="evidence" value="ECO:0007669"/>
    <property type="project" value="TreeGrafter"/>
</dbReference>
<accession>A0AAV8WCA7</accession>
<evidence type="ECO:0008006" key="6">
    <source>
        <dbReference type="Google" id="ProtNLM"/>
    </source>
</evidence>
<dbReference type="InterPro" id="IPR055403">
    <property type="entry name" value="ARM_KNTC1_1st"/>
</dbReference>
<feature type="domain" description="KNTC1 first ARM-repeats" evidence="3">
    <location>
        <begin position="366"/>
        <end position="596"/>
    </location>
</feature>
<evidence type="ECO:0000313" key="4">
    <source>
        <dbReference type="EMBL" id="KAJ8923928.1"/>
    </source>
</evidence>
<dbReference type="SUPFAM" id="SSF50978">
    <property type="entry name" value="WD40 repeat-like"/>
    <property type="match status" value="1"/>
</dbReference>
<dbReference type="GO" id="GO:1903394">
    <property type="term" value="P:protein localization to kinetochore involved in kinetochore assembly"/>
    <property type="evidence" value="ECO:0007669"/>
    <property type="project" value="TreeGrafter"/>
</dbReference>
<dbReference type="Proteomes" id="UP001159042">
    <property type="component" value="Unassembled WGS sequence"/>
</dbReference>
<sequence length="1424" mass="164947">MEDFDIIESGFSNADETINFGTRAIGYDTLYEISTIACLKCSEEVSGIKEVLINSFVKNGKYFLTLNRSIKVFEDTELSSITFNAVFDSIIDTICVSSNGNFLMVCLQSGMVHIFDLENTIDNRSIFNKCLVKNDLSNTKSSTLYIGCYIEDYTSKLVSFILVSNRGKVYRLCIISKTKSEDGIINTEAVVNWEEVYDFDNTIYMTCFSYPKLFVKTNEIILFDVENKTVMLDSLPCSIKTICNFGHKILVLDEDGRLYRICSLTLLIFPVEDVETNFENILVLDDAKNVQILAVTKKNEIGDSYLQLLESVLFSLKVTHSLHLIQLENITDEILVLSKISNKEQLISELRIQCVYETQPQLRLTRLIRKQRFEEAEKFAKMFNINPVIVLKAKAQLIVDKVICSSEDITKLMQILESIDDDYFKLQCCSNVECSTYEDVRKILNYGCSIMPKSSCENKADILLLQRVLVDLLFRFDTYMAIYDHYDLQTWSKFSSTDLIEELQIFLKNFQIEKAIIIYNRLDLVTVDKLTDEKIEEILLILNNLSTTIYQPFLLTFIPITMTNKPSALPLFVSWLRNKIFHIEKRDNYNFPDNAIKFADSILKLLKVDKSGCILFQRQCTLNKDGPKTVIRTLLNIDMPPEDYNVFLNDFLYQFMIQNQFEPDDIFLNEITNLVKYNEECWVNIVEAILKHISSIKTKLEAIKEILENASVPWCSTVKSIGQSALQYTHPLVSDIKIILENEPRLVVLRNPKYKIQEKQINKIYELEHVVRRIIYVNTPTMLDDVQQLCKSQKERRQVNNILIQHFINNGNYEQALSILDSTGAKEDIYFCAKWIASLTENIINNELNLPIEYKKRYYKVAGSVFRRLIDNNDNKANNLTLEEDLNILRAVFKLNNMFQRNYTSYDLRSASGKTTIFEELVQEQVDNFNKGSLDIEAVLNICYKLANYFSLDADDVLITFCQKVTKYEAVLNVVERIYRSSTSIKNLCLAAVFLLKYMGSCDTGLSCDSFTDTSETSIHAHSNPDVLLNSENPNNMFINGLKLAEKVVVKALINADENELSQVLEVRNWINTGFYLTRSQENLQNELFNYLYHPEHTVPEYSSFFSIKNTFQMYCRFMGNNGEPTVHKYLTYCVNDVSPITEKELLDEISLLPETVDSFCRGGQHLTAYKLLTTLEEGLMQAKNLDPSVYKHLGSIISKKCLHQVLNAVVSEKHIDILLFQNLLFASRKDYFKFIEYYLKLYKRQPRKLHDIAIVGIKLLDFHKISKGKDVLINAVTTCKWWNKLKLLLVDMPYDTFFKVNANTRLKELLSLSLLNLRMIQEYCDDYKLDLQMYYMEYLKSILTNWKPDYEVQKELSGKKILLIKNNESQLYTRCMEVITVIKDKDTAFSLMDKIWNTANFYHYEIFICILKILDSAGKTEKS</sequence>
<dbReference type="GO" id="GO:0031267">
    <property type="term" value="F:small GTPase binding"/>
    <property type="evidence" value="ECO:0007669"/>
    <property type="project" value="TreeGrafter"/>
</dbReference>